<dbReference type="InterPro" id="IPR023346">
    <property type="entry name" value="Lysozyme-like_dom_sf"/>
</dbReference>
<accession>A0ABY7P3K7</accession>
<evidence type="ECO:0000313" key="3">
    <source>
        <dbReference type="Proteomes" id="UP001212326"/>
    </source>
</evidence>
<dbReference type="InterPro" id="IPR000719">
    <property type="entry name" value="Prot_kinase_dom"/>
</dbReference>
<dbReference type="Proteomes" id="UP001212326">
    <property type="component" value="Chromosome"/>
</dbReference>
<dbReference type="RefSeq" id="WP_270082051.1">
    <property type="nucleotide sequence ID" value="NZ_CP115300.1"/>
</dbReference>
<dbReference type="PROSITE" id="PS50011">
    <property type="entry name" value="PROTEIN_KINASE_DOM"/>
    <property type="match status" value="1"/>
</dbReference>
<proteinExistence type="predicted"/>
<dbReference type="SUPFAM" id="SSF53955">
    <property type="entry name" value="Lysozyme-like"/>
    <property type="match status" value="1"/>
</dbReference>
<reference evidence="2 3" key="1">
    <citation type="submission" date="2022-12" db="EMBL/GenBank/DDBJ databases">
        <authorList>
            <person name="Mo P."/>
        </authorList>
    </citation>
    <scope>NUCLEOTIDE SEQUENCE [LARGE SCALE GENOMIC DNA]</scope>
    <source>
        <strain evidence="2 3">HUAS 2-6</strain>
    </source>
</reference>
<dbReference type="CDD" id="cd00254">
    <property type="entry name" value="LT-like"/>
    <property type="match status" value="1"/>
</dbReference>
<dbReference type="PANTHER" id="PTHR24361">
    <property type="entry name" value="MITOGEN-ACTIVATED KINASE KINASE KINASE"/>
    <property type="match status" value="1"/>
</dbReference>
<dbReference type="Gene3D" id="1.10.530.10">
    <property type="match status" value="1"/>
</dbReference>
<dbReference type="Gene3D" id="3.30.200.20">
    <property type="entry name" value="Phosphorylase Kinase, domain 1"/>
    <property type="match status" value="1"/>
</dbReference>
<evidence type="ECO:0000259" key="1">
    <source>
        <dbReference type="PROSITE" id="PS50011"/>
    </source>
</evidence>
<organism evidence="2 3">
    <name type="scientific">Streptomyces camelliae</name>
    <dbReference type="NCBI Taxonomy" id="3004093"/>
    <lineage>
        <taxon>Bacteria</taxon>
        <taxon>Bacillati</taxon>
        <taxon>Actinomycetota</taxon>
        <taxon>Actinomycetes</taxon>
        <taxon>Kitasatosporales</taxon>
        <taxon>Streptomycetaceae</taxon>
        <taxon>Streptomyces</taxon>
    </lineage>
</organism>
<sequence length="506" mass="55052">MTEPYAVPVPRGYRAGVWEVREPIATGAFGSVYAARRAENSAGCPDLPATAALKFLPTGTNTPRQLAHLRELIDREVELHRRLRRPRLIRMYETLVLDDPARPALDGATVLVLERGEGSVSALLATDPRPAAGPALLAQICEGLAQLHRAGWVHGDLKPANVLLMADGSAKLTDFNMAAELEGTHAYTPAFSTPDYTPPELLWAEIGERGRRIRPSADVWAFGVLAHLVLTGSFPLPGATPSARRDAAAAYARGTDELRLSAELPDSWREIVRACLTRTHADRITTEALLRRVAAAAGTARSPRPFPRRGRRPVVIAAATVALAALGYGISTWMADDTDTAALARYGAAELRTDKGVPVQYRRLIVDAAHFCTRPDVTPVLIAAMLKSESDFDPNLSDPGNMEYGIARWTPDVLRWWMQDNGVPASATTTPPLTPSVSIPAMGRYLCYMDPRLKPGLPGDRRVLLAASYRTSYGKVNDTGGVPPKYRDYCARVAHYLQEYAPPGKK</sequence>
<dbReference type="InterPro" id="IPR011009">
    <property type="entry name" value="Kinase-like_dom_sf"/>
</dbReference>
<name>A0ABY7P3K7_9ACTN</name>
<dbReference type="Gene3D" id="1.10.510.10">
    <property type="entry name" value="Transferase(Phosphotransferase) domain 1"/>
    <property type="match status" value="1"/>
</dbReference>
<evidence type="ECO:0000313" key="2">
    <source>
        <dbReference type="EMBL" id="WBO64302.1"/>
    </source>
</evidence>
<dbReference type="Pfam" id="PF00069">
    <property type="entry name" value="Pkinase"/>
    <property type="match status" value="1"/>
</dbReference>
<dbReference type="SMART" id="SM00220">
    <property type="entry name" value="S_TKc"/>
    <property type="match status" value="1"/>
</dbReference>
<protein>
    <submittedName>
        <fullName evidence="2">Protein kinase</fullName>
    </submittedName>
</protein>
<keyword evidence="2" id="KW-0418">Kinase</keyword>
<dbReference type="EMBL" id="CP115300">
    <property type="protein sequence ID" value="WBO64302.1"/>
    <property type="molecule type" value="Genomic_DNA"/>
</dbReference>
<dbReference type="InterPro" id="IPR053235">
    <property type="entry name" value="Ser_Thr_kinase"/>
</dbReference>
<feature type="domain" description="Protein kinase" evidence="1">
    <location>
        <begin position="18"/>
        <end position="307"/>
    </location>
</feature>
<gene>
    <name evidence="2" type="ORF">O1G22_16410</name>
</gene>
<dbReference type="SUPFAM" id="SSF56112">
    <property type="entry name" value="Protein kinase-like (PK-like)"/>
    <property type="match status" value="1"/>
</dbReference>
<dbReference type="GO" id="GO:0016301">
    <property type="term" value="F:kinase activity"/>
    <property type="evidence" value="ECO:0007669"/>
    <property type="project" value="UniProtKB-KW"/>
</dbReference>
<keyword evidence="2" id="KW-0808">Transferase</keyword>
<keyword evidence="3" id="KW-1185">Reference proteome</keyword>